<name>A0A7Y9ZN19_9ACTN</name>
<reference evidence="3 4" key="1">
    <citation type="submission" date="2020-07" db="EMBL/GenBank/DDBJ databases">
        <title>Sequencing the genomes of 1000 actinobacteria strains.</title>
        <authorList>
            <person name="Klenk H.-P."/>
        </authorList>
    </citation>
    <scope>NUCLEOTIDE SEQUENCE [LARGE SCALE GENOMIC DNA]</scope>
    <source>
        <strain evidence="3 4">DSM 15131</strain>
    </source>
</reference>
<feature type="domain" description="Nudix hydrolase" evidence="2">
    <location>
        <begin position="46"/>
        <end position="185"/>
    </location>
</feature>
<dbReference type="InterPro" id="IPR015797">
    <property type="entry name" value="NUDIX_hydrolase-like_dom_sf"/>
</dbReference>
<dbReference type="EMBL" id="JACBZM010000001">
    <property type="protein sequence ID" value="NYI46571.1"/>
    <property type="molecule type" value="Genomic_DNA"/>
</dbReference>
<comment type="similarity">
    <text evidence="1">Belongs to the Nudix hydrolase family.</text>
</comment>
<comment type="caution">
    <text evidence="3">The sequence shown here is derived from an EMBL/GenBank/DDBJ whole genome shotgun (WGS) entry which is preliminary data.</text>
</comment>
<dbReference type="Proteomes" id="UP000562045">
    <property type="component" value="Unassembled WGS sequence"/>
</dbReference>
<dbReference type="Pfam" id="PF00293">
    <property type="entry name" value="NUDIX"/>
    <property type="match status" value="1"/>
</dbReference>
<evidence type="ECO:0000313" key="3">
    <source>
        <dbReference type="EMBL" id="NYI46571.1"/>
    </source>
</evidence>
<organism evidence="3 4">
    <name type="scientific">Nocardioides aromaticivorans</name>
    <dbReference type="NCBI Taxonomy" id="200618"/>
    <lineage>
        <taxon>Bacteria</taxon>
        <taxon>Bacillati</taxon>
        <taxon>Actinomycetota</taxon>
        <taxon>Actinomycetes</taxon>
        <taxon>Propionibacteriales</taxon>
        <taxon>Nocardioidaceae</taxon>
        <taxon>Nocardioides</taxon>
    </lineage>
</organism>
<sequence length="185" mass="20446">MSGLHADALRVLRGWRAPGPAEEQLRRRYVTHLESRADGMWRASYPDHVTAGTLVVDATGDHVLLNLHRKAGRWFHFGGHAEEGDATLAAVALREAHEESGLTDLRFHPEPVQLDLHSVPFCGERGDVNHLDVRYVAAASPGAEAVVSDESLAVRWWPVDALPDLEPEMHALIARAREILPSPRV</sequence>
<gene>
    <name evidence="3" type="ORF">BJ993_003651</name>
</gene>
<dbReference type="Gene3D" id="3.90.79.10">
    <property type="entry name" value="Nucleoside Triphosphate Pyrophosphohydrolase"/>
    <property type="match status" value="1"/>
</dbReference>
<dbReference type="PROSITE" id="PS51462">
    <property type="entry name" value="NUDIX"/>
    <property type="match status" value="1"/>
</dbReference>
<accession>A0A7Y9ZN19</accession>
<proteinExistence type="inferred from homology"/>
<evidence type="ECO:0000313" key="4">
    <source>
        <dbReference type="Proteomes" id="UP000562045"/>
    </source>
</evidence>
<dbReference type="AlphaFoldDB" id="A0A7Y9ZN19"/>
<protein>
    <submittedName>
        <fullName evidence="3">8-oxo-dGTP pyrophosphatase MutT (NUDIX family)</fullName>
    </submittedName>
</protein>
<dbReference type="PANTHER" id="PTHR43736">
    <property type="entry name" value="ADP-RIBOSE PYROPHOSPHATASE"/>
    <property type="match status" value="1"/>
</dbReference>
<dbReference type="RefSeq" id="WP_179650422.1">
    <property type="nucleotide sequence ID" value="NZ_JACBZM010000001.1"/>
</dbReference>
<evidence type="ECO:0000259" key="2">
    <source>
        <dbReference type="PROSITE" id="PS51462"/>
    </source>
</evidence>
<dbReference type="SUPFAM" id="SSF55811">
    <property type="entry name" value="Nudix"/>
    <property type="match status" value="1"/>
</dbReference>
<dbReference type="CDD" id="cd03674">
    <property type="entry name" value="NUDIX_Hydrolase"/>
    <property type="match status" value="1"/>
</dbReference>
<dbReference type="PANTHER" id="PTHR43736:SF1">
    <property type="entry name" value="DIHYDRONEOPTERIN TRIPHOSPHATE DIPHOSPHATASE"/>
    <property type="match status" value="1"/>
</dbReference>
<evidence type="ECO:0000256" key="1">
    <source>
        <dbReference type="ARBA" id="ARBA00005582"/>
    </source>
</evidence>
<dbReference type="InterPro" id="IPR000086">
    <property type="entry name" value="NUDIX_hydrolase_dom"/>
</dbReference>